<evidence type="ECO:0000259" key="19">
    <source>
        <dbReference type="Pfam" id="PF10377"/>
    </source>
</evidence>
<feature type="coiled-coil region" evidence="17">
    <location>
        <begin position="933"/>
        <end position="986"/>
    </location>
</feature>
<dbReference type="GO" id="GO:0034045">
    <property type="term" value="C:phagophore assembly site membrane"/>
    <property type="evidence" value="ECO:0007669"/>
    <property type="project" value="TreeGrafter"/>
</dbReference>
<dbReference type="GO" id="GO:0019901">
    <property type="term" value="F:protein kinase binding"/>
    <property type="evidence" value="ECO:0007669"/>
    <property type="project" value="UniProtKB-ARBA"/>
</dbReference>
<evidence type="ECO:0000256" key="5">
    <source>
        <dbReference type="ARBA" id="ARBA00022490"/>
    </source>
</evidence>
<dbReference type="GO" id="GO:0061723">
    <property type="term" value="P:glycophagy"/>
    <property type="evidence" value="ECO:0007669"/>
    <property type="project" value="TreeGrafter"/>
</dbReference>
<keyword evidence="7" id="KW-0072">Autophagy</keyword>
<dbReference type="Proteomes" id="UP001431783">
    <property type="component" value="Unassembled WGS sequence"/>
</dbReference>
<name>A0AAW1TLJ2_9CUCU</name>
<feature type="coiled-coil region" evidence="17">
    <location>
        <begin position="1026"/>
        <end position="1125"/>
    </location>
</feature>
<keyword evidence="12" id="KW-0539">Nucleus</keyword>
<evidence type="ECO:0000313" key="21">
    <source>
        <dbReference type="Proteomes" id="UP001431783"/>
    </source>
</evidence>
<comment type="function">
    <text evidence="14">Involved in autophagy. Regulates early events but also late events of autophagosome formation through direct interaction with Atg16L1. Required for the formation of the autophagosome-like double-membrane structure that surrounds the Salmonella-containing vacuole (SCV) during S.typhimurium infection and subsequent xenophagy. Involved in repair of DNA damage caused by ionizing radiation, which subsequently improves cell survival by decreasing apoptosis. Inhibits PTK2/FAK1 and PTK2B/PYK2 kinase activity, affecting their downstream signaling pathways. Plays a role as a modulator of TGF-beta-signaling by restricting substrate specificity of RNF111. Functions as a DNA-binding transcription factor. Is a potent regulator of the RB1 pathway through induction of RB1 expression. Plays a crucial role in muscular differentiation. Plays an indispensable role in fetal hematopoiesis and in the regulation of neuronal homeostasis.</text>
</comment>
<dbReference type="FunFam" id="3.10.20.90:FF:000049">
    <property type="entry name" value="RB1-inducible coiled-coil protein 1 isoform X1"/>
    <property type="match status" value="1"/>
</dbReference>
<evidence type="ECO:0000256" key="12">
    <source>
        <dbReference type="ARBA" id="ARBA00023242"/>
    </source>
</evidence>
<dbReference type="PANTHER" id="PTHR13222">
    <property type="entry name" value="RB1-INDUCIBLE COILED-COIL"/>
    <property type="match status" value="1"/>
</dbReference>
<comment type="caution">
    <text evidence="20">The sequence shown here is derived from an EMBL/GenBank/DDBJ whole genome shotgun (WGS) entry which is preliminary data.</text>
</comment>
<evidence type="ECO:0000313" key="20">
    <source>
        <dbReference type="EMBL" id="KAK9872246.1"/>
    </source>
</evidence>
<dbReference type="GO" id="GO:0008285">
    <property type="term" value="P:negative regulation of cell population proliferation"/>
    <property type="evidence" value="ECO:0007669"/>
    <property type="project" value="UniProtKB-ARBA"/>
</dbReference>
<evidence type="ECO:0000256" key="1">
    <source>
        <dbReference type="ARBA" id="ARBA00004123"/>
    </source>
</evidence>
<dbReference type="GO" id="GO:0000045">
    <property type="term" value="P:autophagosome assembly"/>
    <property type="evidence" value="ECO:0007669"/>
    <property type="project" value="InterPro"/>
</dbReference>
<evidence type="ECO:0000256" key="6">
    <source>
        <dbReference type="ARBA" id="ARBA00022553"/>
    </source>
</evidence>
<evidence type="ECO:0000256" key="18">
    <source>
        <dbReference type="SAM" id="MobiDB-lite"/>
    </source>
</evidence>
<evidence type="ECO:0000256" key="2">
    <source>
        <dbReference type="ARBA" id="ARBA00004329"/>
    </source>
</evidence>
<keyword evidence="10" id="KW-0804">Transcription</keyword>
<evidence type="ECO:0000256" key="16">
    <source>
        <dbReference type="ARBA" id="ARBA00080154"/>
    </source>
</evidence>
<evidence type="ECO:0000256" key="14">
    <source>
        <dbReference type="ARBA" id="ARBA00053494"/>
    </source>
</evidence>
<feature type="compositionally biased region" description="Polar residues" evidence="18">
    <location>
        <begin position="1279"/>
        <end position="1305"/>
    </location>
</feature>
<keyword evidence="8" id="KW-0805">Transcription regulation</keyword>
<keyword evidence="11" id="KW-0458">Lysosome</keyword>
<dbReference type="CDD" id="cd17060">
    <property type="entry name" value="Ubl_RB1CC1"/>
    <property type="match status" value="1"/>
</dbReference>
<comment type="subcellular location">
    <subcellularLocation>
        <location evidence="4">Cytoplasm</location>
        <location evidence="4">Cytosol</location>
    </subcellularLocation>
    <subcellularLocation>
        <location evidence="3">Lysosome</location>
    </subcellularLocation>
    <subcellularLocation>
        <location evidence="1">Nucleus</location>
    </subcellularLocation>
    <subcellularLocation>
        <location evidence="2">Preautophagosomal structure</location>
    </subcellularLocation>
</comment>
<dbReference type="Pfam" id="PF10377">
    <property type="entry name" value="ATG11"/>
    <property type="match status" value="1"/>
</dbReference>
<dbReference type="InterPro" id="IPR019460">
    <property type="entry name" value="Atg11_C"/>
</dbReference>
<keyword evidence="5" id="KW-0963">Cytoplasm</keyword>
<dbReference type="GO" id="GO:0034727">
    <property type="term" value="P:piecemeal microautophagy of the nucleus"/>
    <property type="evidence" value="ECO:0007669"/>
    <property type="project" value="TreeGrafter"/>
</dbReference>
<evidence type="ECO:0000256" key="7">
    <source>
        <dbReference type="ARBA" id="ARBA00023006"/>
    </source>
</evidence>
<dbReference type="GO" id="GO:0034517">
    <property type="term" value="P:ribophagy"/>
    <property type="evidence" value="ECO:0007669"/>
    <property type="project" value="TreeGrafter"/>
</dbReference>
<gene>
    <name evidence="20" type="ORF">WA026_017047</name>
</gene>
<dbReference type="EMBL" id="JARQZJ010000010">
    <property type="protein sequence ID" value="KAK9872246.1"/>
    <property type="molecule type" value="Genomic_DNA"/>
</dbReference>
<keyword evidence="13" id="KW-0131">Cell cycle</keyword>
<dbReference type="GO" id="GO:0061709">
    <property type="term" value="P:reticulophagy"/>
    <property type="evidence" value="ECO:0007669"/>
    <property type="project" value="TreeGrafter"/>
</dbReference>
<reference evidence="20 21" key="1">
    <citation type="submission" date="2023-03" db="EMBL/GenBank/DDBJ databases">
        <title>Genome insight into feeding habits of ladybird beetles.</title>
        <authorList>
            <person name="Li H.-S."/>
            <person name="Huang Y.-H."/>
            <person name="Pang H."/>
        </authorList>
    </citation>
    <scope>NUCLEOTIDE SEQUENCE [LARGE SCALE GENOMIC DNA]</scope>
    <source>
        <strain evidence="20">SYSU_2023b</strain>
        <tissue evidence="20">Whole body</tissue>
    </source>
</reference>
<evidence type="ECO:0000256" key="3">
    <source>
        <dbReference type="ARBA" id="ARBA00004371"/>
    </source>
</evidence>
<dbReference type="GO" id="GO:0000422">
    <property type="term" value="P:autophagy of mitochondrion"/>
    <property type="evidence" value="ECO:0007669"/>
    <property type="project" value="TreeGrafter"/>
</dbReference>
<evidence type="ECO:0000256" key="15">
    <source>
        <dbReference type="ARBA" id="ARBA00069790"/>
    </source>
</evidence>
<evidence type="ECO:0000256" key="8">
    <source>
        <dbReference type="ARBA" id="ARBA00023015"/>
    </source>
</evidence>
<dbReference type="GO" id="GO:0005634">
    <property type="term" value="C:nucleus"/>
    <property type="evidence" value="ECO:0007669"/>
    <property type="project" value="UniProtKB-SubCell"/>
</dbReference>
<dbReference type="GO" id="GO:1990316">
    <property type="term" value="C:Atg1/ULK1 kinase complex"/>
    <property type="evidence" value="ECO:0007669"/>
    <property type="project" value="TreeGrafter"/>
</dbReference>
<evidence type="ECO:0000256" key="4">
    <source>
        <dbReference type="ARBA" id="ARBA00004514"/>
    </source>
</evidence>
<keyword evidence="9 17" id="KW-0175">Coiled coil</keyword>
<dbReference type="GO" id="GO:0060090">
    <property type="term" value="F:molecular adaptor activity"/>
    <property type="evidence" value="ECO:0007669"/>
    <property type="project" value="TreeGrafter"/>
</dbReference>
<dbReference type="GO" id="GO:0005829">
    <property type="term" value="C:cytosol"/>
    <property type="evidence" value="ECO:0007669"/>
    <property type="project" value="UniProtKB-SubCell"/>
</dbReference>
<accession>A0AAW1TLJ2</accession>
<evidence type="ECO:0000256" key="17">
    <source>
        <dbReference type="SAM" id="Coils"/>
    </source>
</evidence>
<dbReference type="Gene3D" id="3.10.20.90">
    <property type="entry name" value="Phosphatidylinositol 3-kinase Catalytic Subunit, Chain A, domain 1"/>
    <property type="match status" value="1"/>
</dbReference>
<evidence type="ECO:0000256" key="10">
    <source>
        <dbReference type="ARBA" id="ARBA00023163"/>
    </source>
</evidence>
<organism evidence="20 21">
    <name type="scientific">Henosepilachna vigintioctopunctata</name>
    <dbReference type="NCBI Taxonomy" id="420089"/>
    <lineage>
        <taxon>Eukaryota</taxon>
        <taxon>Metazoa</taxon>
        <taxon>Ecdysozoa</taxon>
        <taxon>Arthropoda</taxon>
        <taxon>Hexapoda</taxon>
        <taxon>Insecta</taxon>
        <taxon>Pterygota</taxon>
        <taxon>Neoptera</taxon>
        <taxon>Endopterygota</taxon>
        <taxon>Coleoptera</taxon>
        <taxon>Polyphaga</taxon>
        <taxon>Cucujiformia</taxon>
        <taxon>Coccinelloidea</taxon>
        <taxon>Coccinellidae</taxon>
        <taxon>Epilachninae</taxon>
        <taxon>Epilachnini</taxon>
        <taxon>Henosepilachna</taxon>
    </lineage>
</organism>
<proteinExistence type="predicted"/>
<evidence type="ECO:0000256" key="13">
    <source>
        <dbReference type="ARBA" id="ARBA00023306"/>
    </source>
</evidence>
<evidence type="ECO:0000256" key="11">
    <source>
        <dbReference type="ARBA" id="ARBA00023228"/>
    </source>
</evidence>
<feature type="region of interest" description="Disordered" evidence="18">
    <location>
        <begin position="1279"/>
        <end position="1309"/>
    </location>
</feature>
<evidence type="ECO:0000256" key="9">
    <source>
        <dbReference type="ARBA" id="ARBA00023054"/>
    </source>
</evidence>
<feature type="domain" description="Autophagy-related protein 11 C-terminal" evidence="19">
    <location>
        <begin position="1161"/>
        <end position="1259"/>
    </location>
</feature>
<dbReference type="PANTHER" id="PTHR13222:SF1">
    <property type="entry name" value="RB1-INDUCIBLE COILED-COIL PROTEIN 1"/>
    <property type="match status" value="1"/>
</dbReference>
<keyword evidence="21" id="KW-1185">Reference proteome</keyword>
<protein>
    <recommendedName>
        <fullName evidence="15">RB1-inducible coiled-coil protein 1</fullName>
    </recommendedName>
    <alternativeName>
        <fullName evidence="16">FAK family kinase-interacting protein of 200 kDa</fullName>
    </alternativeName>
</protein>
<sequence>MLYIFLVDTGVMLHFDMSLTTETVQTLKEHVEHTTKLPVGHQVMLISGGECLDSTKRVCSYPSGTDTNPIYLFSRAAHMYELPNQQFKDLRDEEELLEEVKSTAVVPPSFQIIDKRAHLAEQFKESAINLLMCSKQLVCEQHYQHQGWAAVIANCEDLLLDFKFRYEQLKVDFREYVDKKKRFNGFFERFKGSVRLLRKIPLLPKLQEIYDTKKFLTQSTDNEVSQSSSEEVNAPNLKLFDWIGTDEHGDDIEMKYEKCLLELTKYSVEQFNKISSEVEKILTTAGDPSMKEIKGLGPMLFQLDKFIQDAEKKVREQIDCASSIVLNQNRINNLRDSSILPDLCASHVNQLSSMAESHRSLMNIYIACTKGKMEFNKNLSLRFPWLKHVHNAMQNLSDHMDVFSENISNLKYQLDILEQVDVAPVAYLSCVTEIVRRRSFTQAFLNCTSKLVSRLSKIHNEEVTRRNDFKSKFEGHFINILFPGMRDQPPGYGIYQPAQFDIELPELTQEDIEFLKAEVPEMIEYLSVTDPSYSTYNSLFKSLLHIEYDKGKEDIPPQIILKDAMVQSEISDYVRKNISKAMKDTSFINVHGLPYLKDLDKGCESETDTEEFEKVGQSPLDLNFEKDLSSIVSNTQDASTLTEVGDRSHIPPRKPPRSFQKLPSIQTTSVEEVAFHRTLSISGSQSNSESFTNIKNPSLESIDELLSLKNVSSNTESCFNSHYQQQMICGSVGIVSQYMSSPISPKYHVVESPKSPVAGHQTSDFVNDEFYIDESLPSSLSIETGQSQGEFGKQLDTANTVVALLQDNLDISRSEFDKLKSLVMQMGYLASQTIIQLKSEIEDLKCRHSADKSIISNHLQQLNSSFENLRIQQNEHDDVFNQMSYSHSNEISDFRKMIQVKNEEIKSCRSNILFLEQKVKTISNELTVCKEVAVVNEEKRMVLEKMLNDLENEKEKSIKEVSERLNREHRDEIKTLQARFKLMTMERTPSESSLEKTLECSSYTNHESIINQMTENFEIEKEKVVKETITKEREKWKKVVEQLNENFEQEKSKLIDQGKDKECQIRDLQNREKLLLDEIERYTSTIEQLSKNEAEDLNVEMMDKIEALESEKSALSSELKRVTERLEMTTSAVYCTEGKLDSSTSPIRQQKSLSKSFTVPSGKMNKLSLDYLKPGDPVVVVWDDEYENFRIVQDSPVIYFLHSECVKSLDLEIYDEYPRVPNKFYCLAEYVLREYCIARKSKNRYRVPRGTRFFQVKAKPLEHKNIPEHCEMDTQMTQSNLTSNRTLSESSTTELDFHSLPSSPKLTPDIKDSRFENSSEVVHDIPSESEFLSADTMNFLF</sequence>
<dbReference type="GO" id="GO:0031090">
    <property type="term" value="C:organelle membrane"/>
    <property type="evidence" value="ECO:0007669"/>
    <property type="project" value="UniProtKB-ARBA"/>
</dbReference>
<dbReference type="InterPro" id="IPR040040">
    <property type="entry name" value="ATG11"/>
</dbReference>
<keyword evidence="6" id="KW-0597">Phosphoprotein</keyword>
<dbReference type="GO" id="GO:0005764">
    <property type="term" value="C:lysosome"/>
    <property type="evidence" value="ECO:0007669"/>
    <property type="project" value="UniProtKB-SubCell"/>
</dbReference>